<feature type="non-terminal residue" evidence="1">
    <location>
        <position position="86"/>
    </location>
</feature>
<gene>
    <name evidence="1" type="ORF">ACOLOM_LOCUS10199</name>
</gene>
<sequence length="86" mass="10059">MQRSEALWGPDAQEWKPERWLDPKEAAKHNASFEFVPFNAGPRIVRLVSLQIMFHSFLITSLFLYQPEGSAPRPEWKKDDDTQMGR</sequence>
<dbReference type="Proteomes" id="UP000789525">
    <property type="component" value="Unassembled WGS sequence"/>
</dbReference>
<evidence type="ECO:0000313" key="2">
    <source>
        <dbReference type="Proteomes" id="UP000789525"/>
    </source>
</evidence>
<comment type="caution">
    <text evidence="1">The sequence shown here is derived from an EMBL/GenBank/DDBJ whole genome shotgun (WGS) entry which is preliminary data.</text>
</comment>
<reference evidence="1" key="1">
    <citation type="submission" date="2021-06" db="EMBL/GenBank/DDBJ databases">
        <authorList>
            <person name="Kallberg Y."/>
            <person name="Tangrot J."/>
            <person name="Rosling A."/>
        </authorList>
    </citation>
    <scope>NUCLEOTIDE SEQUENCE</scope>
    <source>
        <strain evidence="1">CL356</strain>
    </source>
</reference>
<accession>A0ACA9P9Z6</accession>
<organism evidence="1 2">
    <name type="scientific">Acaulospora colombiana</name>
    <dbReference type="NCBI Taxonomy" id="27376"/>
    <lineage>
        <taxon>Eukaryota</taxon>
        <taxon>Fungi</taxon>
        <taxon>Fungi incertae sedis</taxon>
        <taxon>Mucoromycota</taxon>
        <taxon>Glomeromycotina</taxon>
        <taxon>Glomeromycetes</taxon>
        <taxon>Diversisporales</taxon>
        <taxon>Acaulosporaceae</taxon>
        <taxon>Acaulospora</taxon>
    </lineage>
</organism>
<protein>
    <submittedName>
        <fullName evidence="1">15177_t:CDS:1</fullName>
    </submittedName>
</protein>
<dbReference type="EMBL" id="CAJVPT010032045">
    <property type="protein sequence ID" value="CAG8700005.1"/>
    <property type="molecule type" value="Genomic_DNA"/>
</dbReference>
<proteinExistence type="predicted"/>
<name>A0ACA9P9Z6_9GLOM</name>
<evidence type="ECO:0000313" key="1">
    <source>
        <dbReference type="EMBL" id="CAG8700005.1"/>
    </source>
</evidence>
<keyword evidence="2" id="KW-1185">Reference proteome</keyword>